<evidence type="ECO:0000313" key="1">
    <source>
        <dbReference type="EMBL" id="TCL15206.1"/>
    </source>
</evidence>
<reference evidence="1 2" key="1">
    <citation type="submission" date="2019-03" db="EMBL/GenBank/DDBJ databases">
        <title>Genomic Encyclopedia of Type Strains, Phase IV (KMG-IV): sequencing the most valuable type-strain genomes for metagenomic binning, comparative biology and taxonomic classification.</title>
        <authorList>
            <person name="Goeker M."/>
        </authorList>
    </citation>
    <scope>NUCLEOTIDE SEQUENCE [LARGE SCALE GENOMIC DNA]</scope>
    <source>
        <strain evidence="1 2">DSM 2286</strain>
    </source>
</reference>
<dbReference type="EMBL" id="SMMU01000084">
    <property type="protein sequence ID" value="TCL15206.1"/>
    <property type="molecule type" value="Genomic_DNA"/>
</dbReference>
<name>A0A4R1P118_9GAMM</name>
<evidence type="ECO:0000313" key="2">
    <source>
        <dbReference type="Proteomes" id="UP000295169"/>
    </source>
</evidence>
<accession>A0A4R1P118</accession>
<dbReference type="RefSeq" id="WP_131302557.1">
    <property type="nucleotide sequence ID" value="NZ_JBHLST010000078.1"/>
</dbReference>
<dbReference type="AlphaFoldDB" id="A0A4R1P118"/>
<proteinExistence type="predicted"/>
<comment type="caution">
    <text evidence="1">The sequence shown here is derived from an EMBL/GenBank/DDBJ whole genome shotgun (WGS) entry which is preliminary data.</text>
</comment>
<gene>
    <name evidence="1" type="ORF">EV691_1846</name>
</gene>
<sequence>MSAALQMLAGTGAMPAFLMDARSAKINPLCYALAMAWALKEHGTAAAVRATARRVARDVFLPHQSKVKRLAKELDDAAVMKHATQVVDDVCRLLDIEPDKPFPVKQPEPIKLVEPPSCHLKPMRLAGYHKHRHWKCQHCSHTKPLDWRKS</sequence>
<organism evidence="1 2">
    <name type="scientific">Azotobacter chroococcum</name>
    <dbReference type="NCBI Taxonomy" id="353"/>
    <lineage>
        <taxon>Bacteria</taxon>
        <taxon>Pseudomonadati</taxon>
        <taxon>Pseudomonadota</taxon>
        <taxon>Gammaproteobacteria</taxon>
        <taxon>Pseudomonadales</taxon>
        <taxon>Pseudomonadaceae</taxon>
        <taxon>Azotobacter</taxon>
    </lineage>
</organism>
<protein>
    <submittedName>
        <fullName evidence="1">Uncharacterized protein</fullName>
    </submittedName>
</protein>
<dbReference type="Proteomes" id="UP000295169">
    <property type="component" value="Unassembled WGS sequence"/>
</dbReference>